<dbReference type="EMBL" id="JAEKLZ010000202">
    <property type="protein sequence ID" value="MBW8726204.1"/>
    <property type="molecule type" value="Genomic_DNA"/>
</dbReference>
<accession>A0A952KL13</accession>
<dbReference type="InterPro" id="IPR050834">
    <property type="entry name" value="Glycosyltransf_2"/>
</dbReference>
<protein>
    <submittedName>
        <fullName evidence="2">Glycosyltransferase family 2 protein</fullName>
    </submittedName>
</protein>
<reference evidence="2" key="1">
    <citation type="submission" date="2020-06" db="EMBL/GenBank/DDBJ databases">
        <title>Stable isotope informed genome-resolved metagenomics uncovers potential trophic interactions in rhizosphere soil.</title>
        <authorList>
            <person name="Starr E.P."/>
            <person name="Shi S."/>
            <person name="Blazewicz S.J."/>
            <person name="Koch B.J."/>
            <person name="Probst A.J."/>
            <person name="Hungate B.A."/>
            <person name="Pett-Ridge J."/>
            <person name="Firestone M.K."/>
            <person name="Banfield J.F."/>
        </authorList>
    </citation>
    <scope>NUCLEOTIDE SEQUENCE</scope>
    <source>
        <strain evidence="2">YM_69_17</strain>
    </source>
</reference>
<dbReference type="SUPFAM" id="SSF53448">
    <property type="entry name" value="Nucleotide-diphospho-sugar transferases"/>
    <property type="match status" value="1"/>
</dbReference>
<evidence type="ECO:0000259" key="1">
    <source>
        <dbReference type="Pfam" id="PF00535"/>
    </source>
</evidence>
<dbReference type="Gene3D" id="3.90.550.10">
    <property type="entry name" value="Spore Coat Polysaccharide Biosynthesis Protein SpsA, Chain A"/>
    <property type="match status" value="1"/>
</dbReference>
<name>A0A952KL13_9PROT</name>
<dbReference type="PANTHER" id="PTHR43685:SF13">
    <property type="entry name" value="O ANTIGEN BIOSYNTHESIS RHAMNOSYLTRANSFERASE RFBN"/>
    <property type="match status" value="1"/>
</dbReference>
<dbReference type="InterPro" id="IPR001173">
    <property type="entry name" value="Glyco_trans_2-like"/>
</dbReference>
<feature type="domain" description="Glycosyltransferase 2-like" evidence="1">
    <location>
        <begin position="24"/>
        <end position="189"/>
    </location>
</feature>
<dbReference type="Proteomes" id="UP000700706">
    <property type="component" value="Unassembled WGS sequence"/>
</dbReference>
<dbReference type="GO" id="GO:0044010">
    <property type="term" value="P:single-species biofilm formation"/>
    <property type="evidence" value="ECO:0007669"/>
    <property type="project" value="TreeGrafter"/>
</dbReference>
<dbReference type="InterPro" id="IPR029044">
    <property type="entry name" value="Nucleotide-diphossugar_trans"/>
</dbReference>
<dbReference type="PANTHER" id="PTHR43685">
    <property type="entry name" value="GLYCOSYLTRANSFERASE"/>
    <property type="match status" value="1"/>
</dbReference>
<gene>
    <name evidence="2" type="ORF">JF625_13740</name>
</gene>
<comment type="caution">
    <text evidence="2">The sequence shown here is derived from an EMBL/GenBank/DDBJ whole genome shotgun (WGS) entry which is preliminary data.</text>
</comment>
<evidence type="ECO:0000313" key="3">
    <source>
        <dbReference type="Proteomes" id="UP000700706"/>
    </source>
</evidence>
<evidence type="ECO:0000313" key="2">
    <source>
        <dbReference type="EMBL" id="MBW8726204.1"/>
    </source>
</evidence>
<sequence length="322" mass="35377">MMSFDTDRAPPGPEPAIPADRVALIIPTLNAAKHLDTLIPALQAQSFQPGTLLVIDSSSTDDTVARFSAAGAEVIVIPRSQFDHGGTRQRAVNRLSPRIEVVVFLTQDAVPADSDTVARIVGAFTDPEVGVAYGRQLPHHGAGAIEAHARLFNYPPESVVLRPQDAVGAGIKATFCSNSFAAYRRRALELVGGFPSGTIFGEDAAVTGRMLLSGWAKAYVAEAQVHHSHSYRIGEEFRRYFDVGVMHARAPWLLERFGKAGGEGRRFMRSELQHLARHRPFSIPSAILRSAVKLTAYHCGRREARIPRPLKRRISLNRRYWA</sequence>
<dbReference type="Pfam" id="PF00535">
    <property type="entry name" value="Glycos_transf_2"/>
    <property type="match status" value="1"/>
</dbReference>
<proteinExistence type="predicted"/>
<dbReference type="AlphaFoldDB" id="A0A952KL13"/>
<organism evidence="2 3">
    <name type="scientific">Inquilinus limosus</name>
    <dbReference type="NCBI Taxonomy" id="171674"/>
    <lineage>
        <taxon>Bacteria</taxon>
        <taxon>Pseudomonadati</taxon>
        <taxon>Pseudomonadota</taxon>
        <taxon>Alphaproteobacteria</taxon>
        <taxon>Rhodospirillales</taxon>
        <taxon>Rhodospirillaceae</taxon>
        <taxon>Inquilinus</taxon>
    </lineage>
</organism>